<dbReference type="InParanoid" id="A0A6P8I6M5"/>
<dbReference type="Pfam" id="PF10363">
    <property type="entry name" value="RTP1_C1"/>
    <property type="match status" value="1"/>
</dbReference>
<dbReference type="InterPro" id="IPR057407">
    <property type="entry name" value="HEAT_TANGO6"/>
</dbReference>
<comment type="similarity">
    <text evidence="1">Belongs to the Tango6 family.</text>
</comment>
<dbReference type="PANTHER" id="PTHR20959">
    <property type="entry name" value="TRANSPORT AND GOLGI ORGANIZATION PROTEIN 6 FAMILY MEMBER"/>
    <property type="match status" value="1"/>
</dbReference>
<feature type="domain" description="TANGO6 HEAT repeat" evidence="5">
    <location>
        <begin position="434"/>
        <end position="766"/>
    </location>
</feature>
<evidence type="ECO:0000259" key="3">
    <source>
        <dbReference type="Pfam" id="PF10304"/>
    </source>
</evidence>
<feature type="region of interest" description="Disordered" evidence="2">
    <location>
        <begin position="271"/>
        <end position="295"/>
    </location>
</feature>
<dbReference type="InterPro" id="IPR019451">
    <property type="entry name" value="Rtp1_C1"/>
</dbReference>
<evidence type="ECO:0000313" key="7">
    <source>
        <dbReference type="Proteomes" id="UP000515163"/>
    </source>
</evidence>
<feature type="domain" description="TANGO6 N-terminal" evidence="6">
    <location>
        <begin position="344"/>
        <end position="433"/>
    </location>
</feature>
<dbReference type="GO" id="GO:0009306">
    <property type="term" value="P:protein secretion"/>
    <property type="evidence" value="ECO:0007669"/>
    <property type="project" value="TreeGrafter"/>
</dbReference>
<sequence length="1234" mass="137913">MAESTVKSPSIVTSAIRLLTSTSTKTTEDKPIKYFEEMLLSRMKQLKTALLSDINFDTLRQRLQNENCEFWKRFLEDELEPEGMAEDTSKGAERTELEAWKFVARWKFVKICLNLMLELKSLLQELVSGVSMEKTNTKGIQNPKLNVDALSVSDQKVVLTCIQFIICLGVYPNLHPGVGIPVERRSGYSSLIKGPENEFQNDKQLYECIRVLLECIKHASLGSIILSCHLGDVLTGLIQICYAPASTYNESNGASKQTCAKNSLDMNKTTRTIHSQDSDEIKPVSSGQSTDEVNAKPVSCGESELRINVERESITKCWSLSASERSVDPCNRKNEWKKNVAMNEIKEKFISASEREKCLLELERLVERVYQPLIVRELLMIQGGTKPERQQKTTGSTRNGVGKISVKREDKNVTCDERPKWFTNICGQLLSARLMKENGVQAVLRGILENTADPHSTQNWRKCDMVARLIANCPSQATSVEEYYSHIAPQVLNLLHITNAELGKQFVRVASSAVKTMAKQHPSLCKKYLLEKMMTPLLRVTQIPGQTHQLNQVVADEAALTQCIEDIHKVFVVGSDPQSSFLLCLTAVVHPIFQLFCFTRKGVSHLRSPCQEILLQFLKHIEPTLALKTLYILVYHELPPHSFSDEHDEGGVSGNDSKRMSEKKIPTAKVSNKCTGEQDDKRKHSEPLESESHNSDMSSGTDIPIELMRNEYTFCYGDSGGIIIKSCDLQSSASFDDVLGRLTGDMVMNYEVQALCLVELLVNLNNDKLSGDFFLHLMKELTNIVSQEEGSSEEEPEDLQVYDRQASADQRSLLILHLLALMCDKLGPSILKDVQQMLAFIKSTLQRGCALCETEEGLLEGGLVSETLTMAFGMLSAIMGGASKVEAREKSSLHDLLPLLEKLSTHHPDVEVKEMANDLRIAIATHGAVWSQQMKEMAENLGKKNRVTQEDFVSDKDSSKDTPNQSSDTQFDEAFAELCDPLIPVRGYAMITLAKLLHNRHPKALAQADTLLKIFTDQLSHDDSYIYLAAIQGMVALAAVKTELVLPYLAREFATCRNAQQGTANYKRSPETKMKLGEALVKAVRECGELIPRYSQHLMSSLLSGVKDPDEMVRASSLSNIGDMCKLLRYSVGPIIQEIFSCLSSVLQTDQSDQVRRAAVLALTLLLQGLGQDSIQVLSSNLRELYHLLKIVEACDKDETTRIHAQVALGQLDTIMREFLFPKETFSKKIQVLP</sequence>
<feature type="region of interest" description="Disordered" evidence="2">
    <location>
        <begin position="945"/>
        <end position="968"/>
    </location>
</feature>
<keyword evidence="7" id="KW-1185">Reference proteome</keyword>
<proteinExistence type="inferred from homology"/>
<evidence type="ECO:0000256" key="2">
    <source>
        <dbReference type="SAM" id="MobiDB-lite"/>
    </source>
</evidence>
<accession>A0A6P8I6M5</accession>
<dbReference type="InterPro" id="IPR019414">
    <property type="entry name" value="Rtp1_C2"/>
</dbReference>
<dbReference type="Pfam" id="PF23565">
    <property type="entry name" value="ARM_TANGO6"/>
    <property type="match status" value="1"/>
</dbReference>
<evidence type="ECO:0000313" key="8">
    <source>
        <dbReference type="RefSeq" id="XP_031563618.1"/>
    </source>
</evidence>
<dbReference type="PANTHER" id="PTHR20959:SF1">
    <property type="entry name" value="TRANSPORT AND GOLGI ORGANIZATION PROTEIN 6 HOMOLOG"/>
    <property type="match status" value="1"/>
</dbReference>
<reference evidence="8" key="1">
    <citation type="submission" date="2025-08" db="UniProtKB">
        <authorList>
            <consortium name="RefSeq"/>
        </authorList>
    </citation>
    <scope>IDENTIFICATION</scope>
    <source>
        <tissue evidence="8">Tentacle</tissue>
    </source>
</reference>
<dbReference type="InterPro" id="IPR016024">
    <property type="entry name" value="ARM-type_fold"/>
</dbReference>
<dbReference type="Pfam" id="PF25267">
    <property type="entry name" value="TANGO6_N"/>
    <property type="match status" value="2"/>
</dbReference>
<dbReference type="Pfam" id="PF10304">
    <property type="entry name" value="RTP1_C2"/>
    <property type="match status" value="1"/>
</dbReference>
<feature type="region of interest" description="Disordered" evidence="2">
    <location>
        <begin position="644"/>
        <end position="700"/>
    </location>
</feature>
<evidence type="ECO:0000259" key="5">
    <source>
        <dbReference type="Pfam" id="PF23565"/>
    </source>
</evidence>
<dbReference type="OrthoDB" id="39591at2759"/>
<dbReference type="SUPFAM" id="SSF48371">
    <property type="entry name" value="ARM repeat"/>
    <property type="match status" value="1"/>
</dbReference>
<evidence type="ECO:0000259" key="4">
    <source>
        <dbReference type="Pfam" id="PF10363"/>
    </source>
</evidence>
<evidence type="ECO:0000259" key="6">
    <source>
        <dbReference type="Pfam" id="PF25267"/>
    </source>
</evidence>
<name>A0A6P8I6M5_ACTTE</name>
<feature type="compositionally biased region" description="Basic and acidic residues" evidence="2">
    <location>
        <begin position="676"/>
        <end position="694"/>
    </location>
</feature>
<dbReference type="RefSeq" id="XP_031563618.1">
    <property type="nucleotide sequence ID" value="XM_031707758.1"/>
</dbReference>
<dbReference type="Gene3D" id="1.25.10.10">
    <property type="entry name" value="Leucine-rich Repeat Variant"/>
    <property type="match status" value="1"/>
</dbReference>
<dbReference type="KEGG" id="aten:116299121"/>
<dbReference type="FunCoup" id="A0A6P8I6M5">
    <property type="interactions" value="1318"/>
</dbReference>
<evidence type="ECO:0000256" key="1">
    <source>
        <dbReference type="ARBA" id="ARBA00005724"/>
    </source>
</evidence>
<feature type="domain" description="RNA polymerase II assembly factor Rtp1 C-terminal" evidence="3">
    <location>
        <begin position="1181"/>
        <end position="1214"/>
    </location>
</feature>
<feature type="compositionally biased region" description="Basic and acidic residues" evidence="2">
    <location>
        <begin position="656"/>
        <end position="665"/>
    </location>
</feature>
<feature type="compositionally biased region" description="Basic and acidic residues" evidence="2">
    <location>
        <begin position="945"/>
        <end position="960"/>
    </location>
</feature>
<dbReference type="Proteomes" id="UP000515163">
    <property type="component" value="Unplaced"/>
</dbReference>
<feature type="domain" description="RNA polymerase II assembly factor Rtp1 C-terminal" evidence="4">
    <location>
        <begin position="971"/>
        <end position="1090"/>
    </location>
</feature>
<organism evidence="7 8">
    <name type="scientific">Actinia tenebrosa</name>
    <name type="common">Australian red waratah sea anemone</name>
    <dbReference type="NCBI Taxonomy" id="6105"/>
    <lineage>
        <taxon>Eukaryota</taxon>
        <taxon>Metazoa</taxon>
        <taxon>Cnidaria</taxon>
        <taxon>Anthozoa</taxon>
        <taxon>Hexacorallia</taxon>
        <taxon>Actiniaria</taxon>
        <taxon>Actiniidae</taxon>
        <taxon>Actinia</taxon>
    </lineage>
</organism>
<dbReference type="AlphaFoldDB" id="A0A6P8I6M5"/>
<protein>
    <submittedName>
        <fullName evidence="8">Transport and Golgi organization protein 6 homolog</fullName>
    </submittedName>
</protein>
<gene>
    <name evidence="8" type="primary">LOC116299121</name>
</gene>
<dbReference type="InterPro" id="IPR039600">
    <property type="entry name" value="TANGO6/Rtp1"/>
</dbReference>
<dbReference type="InterPro" id="IPR057347">
    <property type="entry name" value="TANGO6_N"/>
</dbReference>
<dbReference type="GeneID" id="116299121"/>
<feature type="domain" description="TANGO6 N-terminal" evidence="6">
    <location>
        <begin position="54"/>
        <end position="252"/>
    </location>
</feature>
<dbReference type="InterPro" id="IPR011989">
    <property type="entry name" value="ARM-like"/>
</dbReference>